<feature type="domain" description="VWFA" evidence="2">
    <location>
        <begin position="24"/>
        <end position="208"/>
    </location>
</feature>
<feature type="chain" id="PRO_5035323758" evidence="1">
    <location>
        <begin position="19"/>
        <end position="450"/>
    </location>
</feature>
<dbReference type="SUPFAM" id="SSF53300">
    <property type="entry name" value="vWA-like"/>
    <property type="match status" value="1"/>
</dbReference>
<dbReference type="InterPro" id="IPR036465">
    <property type="entry name" value="vWFA_dom_sf"/>
</dbReference>
<accession>A0A8J6U1P2</accession>
<gene>
    <name evidence="3" type="ORF">H9Y05_02720</name>
</gene>
<proteinExistence type="predicted"/>
<evidence type="ECO:0000313" key="3">
    <source>
        <dbReference type="EMBL" id="MBC9811380.1"/>
    </source>
</evidence>
<keyword evidence="1" id="KW-0732">Signal</keyword>
<evidence type="ECO:0000259" key="2">
    <source>
        <dbReference type="PROSITE" id="PS50234"/>
    </source>
</evidence>
<dbReference type="EMBL" id="JACVEL010000001">
    <property type="protein sequence ID" value="MBC9811380.1"/>
    <property type="molecule type" value="Genomic_DNA"/>
</dbReference>
<feature type="signal peptide" evidence="1">
    <location>
        <begin position="1"/>
        <end position="18"/>
    </location>
</feature>
<evidence type="ECO:0000313" key="4">
    <source>
        <dbReference type="Proteomes" id="UP000652681"/>
    </source>
</evidence>
<reference evidence="3" key="1">
    <citation type="submission" date="2020-09" db="EMBL/GenBank/DDBJ databases">
        <title>Taishania pollutisoli gen. nov., sp. nov., Isolated from Tetrabromobisphenol A-Contaminated Soil.</title>
        <authorList>
            <person name="Chen Q."/>
        </authorList>
    </citation>
    <scope>NUCLEOTIDE SEQUENCE</scope>
    <source>
        <strain evidence="3">CZZ-1</strain>
    </source>
</reference>
<dbReference type="Gene3D" id="3.40.50.410">
    <property type="entry name" value="von Willebrand factor, type A domain"/>
    <property type="match status" value="2"/>
</dbReference>
<protein>
    <submittedName>
        <fullName evidence="3">VWA domain-containing protein</fullName>
    </submittedName>
</protein>
<keyword evidence="4" id="KW-1185">Reference proteome</keyword>
<name>A0A8J6U1P2_9FLAO</name>
<sequence>MRKYVVIACLLFCLPSFGQEQLTRILFILDASNSMNGTWGSRTRIDAAKELLAKSVTELEGVENLEVALRVYGHQSEITATYQDCNDTKLEVPFGSNNHSQIKSRIRTIQAKGTTPIARSLEAAAGDFPDAKSRNVIILITDGLEACDNDPCVIAKKLKDKGVNVKPFVIGVGMDLSYLEKFRCIGEYADAETPESFEKVLNNVVNKALVNTTVQINLNTNSGEPKETNVTLFLYKAGTKELKYTFTHTMNQNNVPDTVIMDPALEYDMVVNTLPKRELKGIKLKRNTHNIISIDVPQGYIQTRVLNGTKSYVIPSRIMETGNPATLNVQQNGETDKYIIGKYDLEILTLPRTYLTVDVTQSSVSKVDITAPGLFTYKATSAITGQVFTVNGDGTFTWVCNLDDQPVQGSWQLQPGNYKVVYRFRKVKSTIYTTEKEFRIYSNKTTSLNF</sequence>
<organism evidence="3 4">
    <name type="scientific">Taishania pollutisoli</name>
    <dbReference type="NCBI Taxonomy" id="2766479"/>
    <lineage>
        <taxon>Bacteria</taxon>
        <taxon>Pseudomonadati</taxon>
        <taxon>Bacteroidota</taxon>
        <taxon>Flavobacteriia</taxon>
        <taxon>Flavobacteriales</taxon>
        <taxon>Crocinitomicaceae</taxon>
        <taxon>Taishania</taxon>
    </lineage>
</organism>
<dbReference type="Proteomes" id="UP000652681">
    <property type="component" value="Unassembled WGS sequence"/>
</dbReference>
<dbReference type="PROSITE" id="PS50234">
    <property type="entry name" value="VWFA"/>
    <property type="match status" value="1"/>
</dbReference>
<dbReference type="SMART" id="SM00327">
    <property type="entry name" value="VWA"/>
    <property type="match status" value="1"/>
</dbReference>
<evidence type="ECO:0000256" key="1">
    <source>
        <dbReference type="SAM" id="SignalP"/>
    </source>
</evidence>
<dbReference type="Pfam" id="PF13519">
    <property type="entry name" value="VWA_2"/>
    <property type="match status" value="1"/>
</dbReference>
<comment type="caution">
    <text evidence="3">The sequence shown here is derived from an EMBL/GenBank/DDBJ whole genome shotgun (WGS) entry which is preliminary data.</text>
</comment>
<dbReference type="AlphaFoldDB" id="A0A8J6U1P2"/>
<dbReference type="RefSeq" id="WP_163490568.1">
    <property type="nucleotide sequence ID" value="NZ_JACVEL010000001.1"/>
</dbReference>
<dbReference type="InterPro" id="IPR002035">
    <property type="entry name" value="VWF_A"/>
</dbReference>